<sequence length="97" mass="10710">MMMLPPSLTSLTIWGLLNLKSLDSNELHHLTSLRKLEIVACSELESMPEEGLPSSLSSLAIWGCPLLELRLKKGEDLDKISHIPNVEINGCKTIFPA</sequence>
<dbReference type="InterPro" id="IPR032675">
    <property type="entry name" value="LRR_dom_sf"/>
</dbReference>
<name>A0A2K2BRR7_POPTR</name>
<proteinExistence type="predicted"/>
<dbReference type="AlphaFoldDB" id="A0A2K2BRR7"/>
<dbReference type="Proteomes" id="UP000006729">
    <property type="component" value="Chromosome 1"/>
</dbReference>
<evidence type="ECO:0000313" key="3">
    <source>
        <dbReference type="Proteomes" id="UP000006729"/>
    </source>
</evidence>
<evidence type="ECO:0000256" key="1">
    <source>
        <dbReference type="ARBA" id="ARBA00022821"/>
    </source>
</evidence>
<keyword evidence="1" id="KW-0611">Plant defense</keyword>
<evidence type="ECO:0000313" key="2">
    <source>
        <dbReference type="EMBL" id="PNT52466.1"/>
    </source>
</evidence>
<protein>
    <submittedName>
        <fullName evidence="2">Uncharacterized protein</fullName>
    </submittedName>
</protein>
<organism evidence="2 3">
    <name type="scientific">Populus trichocarpa</name>
    <name type="common">Western balsam poplar</name>
    <name type="synonym">Populus balsamifera subsp. trichocarpa</name>
    <dbReference type="NCBI Taxonomy" id="3694"/>
    <lineage>
        <taxon>Eukaryota</taxon>
        <taxon>Viridiplantae</taxon>
        <taxon>Streptophyta</taxon>
        <taxon>Embryophyta</taxon>
        <taxon>Tracheophyta</taxon>
        <taxon>Spermatophyta</taxon>
        <taxon>Magnoliopsida</taxon>
        <taxon>eudicotyledons</taxon>
        <taxon>Gunneridae</taxon>
        <taxon>Pentapetalae</taxon>
        <taxon>rosids</taxon>
        <taxon>fabids</taxon>
        <taxon>Malpighiales</taxon>
        <taxon>Salicaceae</taxon>
        <taxon>Saliceae</taxon>
        <taxon>Populus</taxon>
    </lineage>
</organism>
<dbReference type="EMBL" id="CM009290">
    <property type="protein sequence ID" value="PNT52466.1"/>
    <property type="molecule type" value="Genomic_DNA"/>
</dbReference>
<reference evidence="2 3" key="1">
    <citation type="journal article" date="2006" name="Science">
        <title>The genome of black cottonwood, Populus trichocarpa (Torr. &amp; Gray).</title>
        <authorList>
            <person name="Tuskan G.A."/>
            <person name="Difazio S."/>
            <person name="Jansson S."/>
            <person name="Bohlmann J."/>
            <person name="Grigoriev I."/>
            <person name="Hellsten U."/>
            <person name="Putnam N."/>
            <person name="Ralph S."/>
            <person name="Rombauts S."/>
            <person name="Salamov A."/>
            <person name="Schein J."/>
            <person name="Sterck L."/>
            <person name="Aerts A."/>
            <person name="Bhalerao R.R."/>
            <person name="Bhalerao R.P."/>
            <person name="Blaudez D."/>
            <person name="Boerjan W."/>
            <person name="Brun A."/>
            <person name="Brunner A."/>
            <person name="Busov V."/>
            <person name="Campbell M."/>
            <person name="Carlson J."/>
            <person name="Chalot M."/>
            <person name="Chapman J."/>
            <person name="Chen G.L."/>
            <person name="Cooper D."/>
            <person name="Coutinho P.M."/>
            <person name="Couturier J."/>
            <person name="Covert S."/>
            <person name="Cronk Q."/>
            <person name="Cunningham R."/>
            <person name="Davis J."/>
            <person name="Degroeve S."/>
            <person name="Dejardin A."/>
            <person name="Depamphilis C."/>
            <person name="Detter J."/>
            <person name="Dirks B."/>
            <person name="Dubchak I."/>
            <person name="Duplessis S."/>
            <person name="Ehlting J."/>
            <person name="Ellis B."/>
            <person name="Gendler K."/>
            <person name="Goodstein D."/>
            <person name="Gribskov M."/>
            <person name="Grimwood J."/>
            <person name="Groover A."/>
            <person name="Gunter L."/>
            <person name="Hamberger B."/>
            <person name="Heinze B."/>
            <person name="Helariutta Y."/>
            <person name="Henrissat B."/>
            <person name="Holligan D."/>
            <person name="Holt R."/>
            <person name="Huang W."/>
            <person name="Islam-Faridi N."/>
            <person name="Jones S."/>
            <person name="Jones-Rhoades M."/>
            <person name="Jorgensen R."/>
            <person name="Joshi C."/>
            <person name="Kangasjarvi J."/>
            <person name="Karlsson J."/>
            <person name="Kelleher C."/>
            <person name="Kirkpatrick R."/>
            <person name="Kirst M."/>
            <person name="Kohler A."/>
            <person name="Kalluri U."/>
            <person name="Larimer F."/>
            <person name="Leebens-Mack J."/>
            <person name="Leple J.C."/>
            <person name="Locascio P."/>
            <person name="Lou Y."/>
            <person name="Lucas S."/>
            <person name="Martin F."/>
            <person name="Montanini B."/>
            <person name="Napoli C."/>
            <person name="Nelson D.R."/>
            <person name="Nelson C."/>
            <person name="Nieminen K."/>
            <person name="Nilsson O."/>
            <person name="Pereda V."/>
            <person name="Peter G."/>
            <person name="Philippe R."/>
            <person name="Pilate G."/>
            <person name="Poliakov A."/>
            <person name="Razumovskaya J."/>
            <person name="Richardson P."/>
            <person name="Rinaldi C."/>
            <person name="Ritland K."/>
            <person name="Rouze P."/>
            <person name="Ryaboy D."/>
            <person name="Schmutz J."/>
            <person name="Schrader J."/>
            <person name="Segerman B."/>
            <person name="Shin H."/>
            <person name="Siddiqui A."/>
            <person name="Sterky F."/>
            <person name="Terry A."/>
            <person name="Tsai C.J."/>
            <person name="Uberbacher E."/>
            <person name="Unneberg P."/>
            <person name="Vahala J."/>
            <person name="Wall K."/>
            <person name="Wessler S."/>
            <person name="Yang G."/>
            <person name="Yin T."/>
            <person name="Douglas C."/>
            <person name="Marra M."/>
            <person name="Sandberg G."/>
            <person name="Van de Peer Y."/>
            <person name="Rokhsar D."/>
        </authorList>
    </citation>
    <scope>NUCLEOTIDE SEQUENCE [LARGE SCALE GENOMIC DNA]</scope>
    <source>
        <strain evidence="3">cv. Nisqually</strain>
    </source>
</reference>
<dbReference type="Gene3D" id="3.80.10.10">
    <property type="entry name" value="Ribonuclease Inhibitor"/>
    <property type="match status" value="1"/>
</dbReference>
<dbReference type="InParanoid" id="A0A2K2BRR7"/>
<dbReference type="PANTHER" id="PTHR36766:SF40">
    <property type="entry name" value="DISEASE RESISTANCE PROTEIN RGA3"/>
    <property type="match status" value="1"/>
</dbReference>
<accession>A0A2K2BRR7</accession>
<dbReference type="PANTHER" id="PTHR36766">
    <property type="entry name" value="PLANT BROAD-SPECTRUM MILDEW RESISTANCE PROTEIN RPW8"/>
    <property type="match status" value="1"/>
</dbReference>
<dbReference type="SUPFAM" id="SSF52058">
    <property type="entry name" value="L domain-like"/>
    <property type="match status" value="1"/>
</dbReference>
<gene>
    <name evidence="2" type="ORF">POPTR_001G033000</name>
</gene>
<keyword evidence="3" id="KW-1185">Reference proteome</keyword>
<dbReference type="GO" id="GO:0006952">
    <property type="term" value="P:defense response"/>
    <property type="evidence" value="ECO:0007669"/>
    <property type="project" value="UniProtKB-KW"/>
</dbReference>